<sequence length="415" mass="47197">MAEQSKSSTENKTQLDHVIYSRDVVHKHSKATQNILNLCIDYIDYCKRAFQEGKEVIWTSGMGTDSSLFYSLGIIPASFTEIGRLCSADAVVLAEDFFQVPNETCAMVKSDLGEFYLQRGTIANRLFYSSKACEPYNVAFQLIEDYGYDVHVMDVGFGPKKASQERIDNIKKHYRDEYIKAIEWAAPGRYDPEKLRTELVFYNKIQRKIRTIFNLRAYHPTYIGSLPMMLLLMGNAHYFGKPLEYEATLDRLIEELSDLKPGEYHDEKAILCWSGARGQEFNIFEAIDEAGGAVLSWNIPNNTVHEFNTEIDPIDALVEFELGDLISGTSENASRYIIKDMEKYNATGVIFYAYLGCSFATIDIELKRKYFKEHNIPGLSLIGSFDVGTVTGQVTTRVRAFVEMLAKQRKESKTA</sequence>
<gene>
    <name evidence="4" type="ORF">E7272_00910</name>
</gene>
<name>A0A927YLW6_9FIRM</name>
<dbReference type="InterPro" id="IPR010327">
    <property type="entry name" value="FldB/FldC_alpha/beta"/>
</dbReference>
<evidence type="ECO:0000313" key="5">
    <source>
        <dbReference type="Proteomes" id="UP000766246"/>
    </source>
</evidence>
<dbReference type="Pfam" id="PF06050">
    <property type="entry name" value="HGD-D"/>
    <property type="match status" value="1"/>
</dbReference>
<evidence type="ECO:0000256" key="2">
    <source>
        <dbReference type="ARBA" id="ARBA00005806"/>
    </source>
</evidence>
<protein>
    <submittedName>
        <fullName evidence="4">2-hydroxyacyl-CoA dehydratase</fullName>
    </submittedName>
</protein>
<dbReference type="Gene3D" id="1.20.1270.370">
    <property type="match status" value="1"/>
</dbReference>
<dbReference type="AlphaFoldDB" id="A0A927YLW6"/>
<comment type="caution">
    <text evidence="4">The sequence shown here is derived from an EMBL/GenBank/DDBJ whole genome shotgun (WGS) entry which is preliminary data.</text>
</comment>
<keyword evidence="3" id="KW-0408">Iron</keyword>
<organism evidence="4 5">
    <name type="scientific">Pseudobutyrivibrio ruminis</name>
    <dbReference type="NCBI Taxonomy" id="46206"/>
    <lineage>
        <taxon>Bacteria</taxon>
        <taxon>Bacillati</taxon>
        <taxon>Bacillota</taxon>
        <taxon>Clostridia</taxon>
        <taxon>Lachnospirales</taxon>
        <taxon>Lachnospiraceae</taxon>
        <taxon>Pseudobutyrivibrio</taxon>
    </lineage>
</organism>
<accession>A0A927YLW6</accession>
<evidence type="ECO:0000313" key="4">
    <source>
        <dbReference type="EMBL" id="MBE5918377.1"/>
    </source>
</evidence>
<evidence type="ECO:0000256" key="1">
    <source>
        <dbReference type="ARBA" id="ARBA00001966"/>
    </source>
</evidence>
<proteinExistence type="inferred from homology"/>
<dbReference type="PANTHER" id="PTHR30548">
    <property type="entry name" value="2-HYDROXYGLUTARYL-COA DEHYDRATASE, D-COMPONENT-RELATED"/>
    <property type="match status" value="1"/>
</dbReference>
<reference evidence="4" key="1">
    <citation type="submission" date="2019-04" db="EMBL/GenBank/DDBJ databases">
        <title>Evolution of Biomass-Degrading Anaerobic Consortia Revealed by Metagenomics.</title>
        <authorList>
            <person name="Peng X."/>
        </authorList>
    </citation>
    <scope>NUCLEOTIDE SEQUENCE</scope>
    <source>
        <strain evidence="4">SIG311</strain>
    </source>
</reference>
<dbReference type="Proteomes" id="UP000766246">
    <property type="component" value="Unassembled WGS sequence"/>
</dbReference>
<dbReference type="GO" id="GO:0016836">
    <property type="term" value="F:hydro-lyase activity"/>
    <property type="evidence" value="ECO:0007669"/>
    <property type="project" value="UniProtKB-ARBA"/>
</dbReference>
<dbReference type="Gene3D" id="3.40.50.11890">
    <property type="match status" value="1"/>
</dbReference>
<comment type="cofactor">
    <cofactor evidence="1">
        <name>[4Fe-4S] cluster</name>
        <dbReference type="ChEBI" id="CHEBI:49883"/>
    </cofactor>
</comment>
<keyword evidence="3" id="KW-0479">Metal-binding</keyword>
<comment type="similarity">
    <text evidence="2">Belongs to the FldB/FldC dehydratase alpha/beta subunit family.</text>
</comment>
<dbReference type="GO" id="GO:0051536">
    <property type="term" value="F:iron-sulfur cluster binding"/>
    <property type="evidence" value="ECO:0007669"/>
    <property type="project" value="UniProtKB-KW"/>
</dbReference>
<evidence type="ECO:0000256" key="3">
    <source>
        <dbReference type="ARBA" id="ARBA00023014"/>
    </source>
</evidence>
<dbReference type="PANTHER" id="PTHR30548:SF2">
    <property type="entry name" value="2-HYDROXYACYL-COA DEHYDRATASE,D-COMPONENT"/>
    <property type="match status" value="1"/>
</dbReference>
<dbReference type="Gene3D" id="3.40.50.11900">
    <property type="match status" value="1"/>
</dbReference>
<dbReference type="EMBL" id="SVER01000002">
    <property type="protein sequence ID" value="MBE5918377.1"/>
    <property type="molecule type" value="Genomic_DNA"/>
</dbReference>
<keyword evidence="3" id="KW-0411">Iron-sulfur</keyword>